<dbReference type="PRINTS" id="PR00503">
    <property type="entry name" value="BROMODOMAIN"/>
</dbReference>
<accession>A0AAV8ZIM2</accession>
<dbReference type="SMART" id="SM00297">
    <property type="entry name" value="BROMO"/>
    <property type="match status" value="1"/>
</dbReference>
<evidence type="ECO:0000313" key="11">
    <source>
        <dbReference type="Proteomes" id="UP001162162"/>
    </source>
</evidence>
<proteinExistence type="predicted"/>
<gene>
    <name evidence="10" type="ORF">NQ318_018647</name>
</gene>
<dbReference type="InterPro" id="IPR001965">
    <property type="entry name" value="Znf_PHD"/>
</dbReference>
<evidence type="ECO:0000256" key="6">
    <source>
        <dbReference type="PROSITE-ProRule" id="PRU00146"/>
    </source>
</evidence>
<dbReference type="InterPro" id="IPR001487">
    <property type="entry name" value="Bromodomain"/>
</dbReference>
<evidence type="ECO:0000259" key="8">
    <source>
        <dbReference type="PROSITE" id="PS50014"/>
    </source>
</evidence>
<evidence type="ECO:0000256" key="3">
    <source>
        <dbReference type="ARBA" id="ARBA00022833"/>
    </source>
</evidence>
<name>A0AAV8ZIM2_9CUCU</name>
<feature type="region of interest" description="Disordered" evidence="7">
    <location>
        <begin position="238"/>
        <end position="257"/>
    </location>
</feature>
<dbReference type="Proteomes" id="UP001162162">
    <property type="component" value="Unassembled WGS sequence"/>
</dbReference>
<dbReference type="GO" id="GO:0006355">
    <property type="term" value="P:regulation of DNA-templated transcription"/>
    <property type="evidence" value="ECO:0007669"/>
    <property type="project" value="TreeGrafter"/>
</dbReference>
<dbReference type="SUPFAM" id="SSF47370">
    <property type="entry name" value="Bromodomain"/>
    <property type="match status" value="1"/>
</dbReference>
<keyword evidence="2 6" id="KW-0863">Zinc-finger</keyword>
<dbReference type="GO" id="GO:0003677">
    <property type="term" value="F:DNA binding"/>
    <property type="evidence" value="ECO:0007669"/>
    <property type="project" value="TreeGrafter"/>
</dbReference>
<evidence type="ECO:0000256" key="4">
    <source>
        <dbReference type="ARBA" id="ARBA00023117"/>
    </source>
</evidence>
<feature type="domain" description="Bromo" evidence="8">
    <location>
        <begin position="148"/>
        <end position="218"/>
    </location>
</feature>
<dbReference type="EMBL" id="JAPWTK010000001">
    <property type="protein sequence ID" value="KAJ8963182.1"/>
    <property type="molecule type" value="Genomic_DNA"/>
</dbReference>
<evidence type="ECO:0000313" key="10">
    <source>
        <dbReference type="EMBL" id="KAJ8963182.1"/>
    </source>
</evidence>
<dbReference type="PANTHER" id="PTHR46510:SF1">
    <property type="entry name" value="BROMODOMAIN ADJACENT TO ZINC FINGER DOMAIN PROTEIN 1A"/>
    <property type="match status" value="1"/>
</dbReference>
<evidence type="ECO:0000256" key="7">
    <source>
        <dbReference type="SAM" id="MobiDB-lite"/>
    </source>
</evidence>
<evidence type="ECO:0000256" key="5">
    <source>
        <dbReference type="PROSITE-ProRule" id="PRU00035"/>
    </source>
</evidence>
<dbReference type="InterPro" id="IPR011011">
    <property type="entry name" value="Znf_FYVE_PHD"/>
</dbReference>
<keyword evidence="4 5" id="KW-0103">Bromodomain</keyword>
<dbReference type="SUPFAM" id="SSF57903">
    <property type="entry name" value="FYVE/PHD zinc finger"/>
    <property type="match status" value="1"/>
</dbReference>
<feature type="region of interest" description="Disordered" evidence="7">
    <location>
        <begin position="108"/>
        <end position="132"/>
    </location>
</feature>
<dbReference type="Pfam" id="PF00439">
    <property type="entry name" value="Bromodomain"/>
    <property type="match status" value="1"/>
</dbReference>
<dbReference type="Gene3D" id="1.20.920.10">
    <property type="entry name" value="Bromodomain-like"/>
    <property type="match status" value="1"/>
</dbReference>
<keyword evidence="11" id="KW-1185">Reference proteome</keyword>
<evidence type="ECO:0000259" key="9">
    <source>
        <dbReference type="PROSITE" id="PS50016"/>
    </source>
</evidence>
<dbReference type="PROSITE" id="PS50016">
    <property type="entry name" value="ZF_PHD_2"/>
    <property type="match status" value="1"/>
</dbReference>
<keyword evidence="1" id="KW-0479">Metal-binding</keyword>
<dbReference type="SMART" id="SM00249">
    <property type="entry name" value="PHD"/>
    <property type="match status" value="1"/>
</dbReference>
<reference evidence="10" key="1">
    <citation type="journal article" date="2023" name="Insect Mol. Biol.">
        <title>Genome sequencing provides insights into the evolution of gene families encoding plant cell wall-degrading enzymes in longhorned beetles.</title>
        <authorList>
            <person name="Shin N.R."/>
            <person name="Okamura Y."/>
            <person name="Kirsch R."/>
            <person name="Pauchet Y."/>
        </authorList>
    </citation>
    <scope>NUCLEOTIDE SEQUENCE</scope>
    <source>
        <strain evidence="10">AMC_N1</strain>
    </source>
</reference>
<dbReference type="Gene3D" id="3.30.40.10">
    <property type="entry name" value="Zinc/RING finger domain, C3HC4 (zinc finger)"/>
    <property type="match status" value="1"/>
</dbReference>
<feature type="domain" description="PHD-type" evidence="9">
    <location>
        <begin position="14"/>
        <end position="61"/>
    </location>
</feature>
<dbReference type="PANTHER" id="PTHR46510">
    <property type="entry name" value="BROMODOMAIN ADJACENT TO ZINC FINGER DOMAIN PROTEIN 1A"/>
    <property type="match status" value="1"/>
</dbReference>
<dbReference type="GO" id="GO:0008270">
    <property type="term" value="F:zinc ion binding"/>
    <property type="evidence" value="ECO:0007669"/>
    <property type="project" value="UniProtKB-KW"/>
</dbReference>
<dbReference type="GO" id="GO:0045740">
    <property type="term" value="P:positive regulation of DNA replication"/>
    <property type="evidence" value="ECO:0007669"/>
    <property type="project" value="TreeGrafter"/>
</dbReference>
<dbReference type="GO" id="GO:0000228">
    <property type="term" value="C:nuclear chromosome"/>
    <property type="evidence" value="ECO:0007669"/>
    <property type="project" value="TreeGrafter"/>
</dbReference>
<dbReference type="AlphaFoldDB" id="A0AAV8ZIM2"/>
<dbReference type="InterPro" id="IPR013083">
    <property type="entry name" value="Znf_RING/FYVE/PHD"/>
</dbReference>
<dbReference type="PROSITE" id="PS01359">
    <property type="entry name" value="ZF_PHD_1"/>
    <property type="match status" value="1"/>
</dbReference>
<evidence type="ECO:0000256" key="1">
    <source>
        <dbReference type="ARBA" id="ARBA00022723"/>
    </source>
</evidence>
<dbReference type="PROSITE" id="PS50014">
    <property type="entry name" value="BROMODOMAIN_2"/>
    <property type="match status" value="1"/>
</dbReference>
<keyword evidence="3" id="KW-0862">Zinc</keyword>
<dbReference type="GO" id="GO:0006338">
    <property type="term" value="P:chromatin remodeling"/>
    <property type="evidence" value="ECO:0007669"/>
    <property type="project" value="InterPro"/>
</dbReference>
<dbReference type="Pfam" id="PF00628">
    <property type="entry name" value="PHD"/>
    <property type="match status" value="1"/>
</dbReference>
<dbReference type="InterPro" id="IPR019787">
    <property type="entry name" value="Znf_PHD-finger"/>
</dbReference>
<organism evidence="10 11">
    <name type="scientific">Aromia moschata</name>
    <dbReference type="NCBI Taxonomy" id="1265417"/>
    <lineage>
        <taxon>Eukaryota</taxon>
        <taxon>Metazoa</taxon>
        <taxon>Ecdysozoa</taxon>
        <taxon>Arthropoda</taxon>
        <taxon>Hexapoda</taxon>
        <taxon>Insecta</taxon>
        <taxon>Pterygota</taxon>
        <taxon>Neoptera</taxon>
        <taxon>Endopterygota</taxon>
        <taxon>Coleoptera</taxon>
        <taxon>Polyphaga</taxon>
        <taxon>Cucujiformia</taxon>
        <taxon>Chrysomeloidea</taxon>
        <taxon>Cerambycidae</taxon>
        <taxon>Cerambycinae</taxon>
        <taxon>Callichromatini</taxon>
        <taxon>Aromia</taxon>
    </lineage>
</organism>
<dbReference type="InterPro" id="IPR036427">
    <property type="entry name" value="Bromodomain-like_sf"/>
</dbReference>
<dbReference type="InterPro" id="IPR047171">
    <property type="entry name" value="BAZ1A"/>
</dbReference>
<protein>
    <submittedName>
        <fullName evidence="10">Uncharacterized protein</fullName>
    </submittedName>
</protein>
<sequence>MDEEEELQNGDIRIDLCKTCGSGGELIVCDKCVSYYHIECCEPPLRRVPRAPWLCSSCKEFKDSRDRHRNTDNGKVVQCTGLVNNQRRCAAKARYKIHNFAKFLRGTSDSDDSGDEIITSRRSHRREDGRDDLPLHNAALQELLADVMKHKDAWPFVRPVQKNEVPDYYDVISKPMDFGTIKYKLNMGEYNEDSKLMQDAVLVFENCNTYNDTDADVYKCGVRLLKYFEKKAKELGLKLPEEMESEEQPKTKKRRTK</sequence>
<dbReference type="GO" id="GO:0031445">
    <property type="term" value="P:regulation of heterochromatin formation"/>
    <property type="evidence" value="ECO:0007669"/>
    <property type="project" value="TreeGrafter"/>
</dbReference>
<dbReference type="InterPro" id="IPR019786">
    <property type="entry name" value="Zinc_finger_PHD-type_CS"/>
</dbReference>
<evidence type="ECO:0000256" key="2">
    <source>
        <dbReference type="ARBA" id="ARBA00022771"/>
    </source>
</evidence>
<comment type="caution">
    <text evidence="10">The sequence shown here is derived from an EMBL/GenBank/DDBJ whole genome shotgun (WGS) entry which is preliminary data.</text>
</comment>
<dbReference type="GO" id="GO:0008623">
    <property type="term" value="C:CHRAC"/>
    <property type="evidence" value="ECO:0007669"/>
    <property type="project" value="TreeGrafter"/>
</dbReference>